<evidence type="ECO:0000313" key="7">
    <source>
        <dbReference type="Proteomes" id="UP001596990"/>
    </source>
</evidence>
<reference evidence="7" key="1">
    <citation type="journal article" date="2019" name="Int. J. Syst. Evol. Microbiol.">
        <title>The Global Catalogue of Microorganisms (GCM) 10K type strain sequencing project: providing services to taxonomists for standard genome sequencing and annotation.</title>
        <authorList>
            <consortium name="The Broad Institute Genomics Platform"/>
            <consortium name="The Broad Institute Genome Sequencing Center for Infectious Disease"/>
            <person name="Wu L."/>
            <person name="Ma J."/>
        </authorList>
    </citation>
    <scope>NUCLEOTIDE SEQUENCE [LARGE SCALE GENOMIC DNA]</scope>
    <source>
        <strain evidence="7">CCUG 56607</strain>
    </source>
</reference>
<dbReference type="InterPro" id="IPR003810">
    <property type="entry name" value="Mntp/YtaF"/>
</dbReference>
<evidence type="ECO:0000256" key="2">
    <source>
        <dbReference type="ARBA" id="ARBA00022692"/>
    </source>
</evidence>
<keyword evidence="2 5" id="KW-0812">Transmembrane</keyword>
<dbReference type="PANTHER" id="PTHR35529">
    <property type="entry name" value="MANGANESE EFFLUX PUMP MNTP-RELATED"/>
    <property type="match status" value="1"/>
</dbReference>
<dbReference type="NCBIfam" id="TIGR02840">
    <property type="entry name" value="spore_YtaF"/>
    <property type="match status" value="1"/>
</dbReference>
<feature type="transmembrane region" description="Helical" evidence="5">
    <location>
        <begin position="70"/>
        <end position="87"/>
    </location>
</feature>
<evidence type="ECO:0000256" key="3">
    <source>
        <dbReference type="ARBA" id="ARBA00022989"/>
    </source>
</evidence>
<keyword evidence="4 5" id="KW-0472">Membrane</keyword>
<keyword evidence="7" id="KW-1185">Reference proteome</keyword>
<name>A0ABW3L1D1_9BACI</name>
<dbReference type="InterPro" id="IPR037272">
    <property type="entry name" value="SNS_sf"/>
</dbReference>
<dbReference type="Proteomes" id="UP001596990">
    <property type="component" value="Unassembled WGS sequence"/>
</dbReference>
<dbReference type="InterPro" id="IPR014205">
    <property type="entry name" value="Spore_YtaF"/>
</dbReference>
<dbReference type="SUPFAM" id="SSF161070">
    <property type="entry name" value="SNF-like"/>
    <property type="match status" value="1"/>
</dbReference>
<keyword evidence="1" id="KW-1003">Cell membrane</keyword>
<protein>
    <submittedName>
        <fullName evidence="6">Sporulation membrane protein YtaF</fullName>
    </submittedName>
</protein>
<feature type="transmembrane region" description="Helical" evidence="5">
    <location>
        <begin position="37"/>
        <end position="58"/>
    </location>
</feature>
<keyword evidence="3 5" id="KW-1133">Transmembrane helix</keyword>
<evidence type="ECO:0000256" key="4">
    <source>
        <dbReference type="ARBA" id="ARBA00023136"/>
    </source>
</evidence>
<feature type="transmembrane region" description="Helical" evidence="5">
    <location>
        <begin position="6"/>
        <end position="25"/>
    </location>
</feature>
<gene>
    <name evidence="6" type="primary">ytaF</name>
    <name evidence="6" type="ORF">ACFQ2J_07290</name>
</gene>
<dbReference type="EMBL" id="JBHTKL010000001">
    <property type="protein sequence ID" value="MFD1019000.1"/>
    <property type="molecule type" value="Genomic_DNA"/>
</dbReference>
<evidence type="ECO:0000313" key="6">
    <source>
        <dbReference type="EMBL" id="MFD1019000.1"/>
    </source>
</evidence>
<comment type="caution">
    <text evidence="6">The sequence shown here is derived from an EMBL/GenBank/DDBJ whole genome shotgun (WGS) entry which is preliminary data.</text>
</comment>
<evidence type="ECO:0000256" key="5">
    <source>
        <dbReference type="SAM" id="Phobius"/>
    </source>
</evidence>
<organism evidence="6 7">
    <name type="scientific">Thalassobacillus hwangdonensis</name>
    <dbReference type="NCBI Taxonomy" id="546108"/>
    <lineage>
        <taxon>Bacteria</taxon>
        <taxon>Bacillati</taxon>
        <taxon>Bacillota</taxon>
        <taxon>Bacilli</taxon>
        <taxon>Bacillales</taxon>
        <taxon>Bacillaceae</taxon>
        <taxon>Thalassobacillus</taxon>
    </lineage>
</organism>
<sequence>MGVYATIVLLVTAVSLDSLGLGFIYGLKKIALPKMALLLIACLSSAIFYLSVSLGSMLTRYLSEHIAERIGAIILIGLGLWFFAQLFKPAERNHKEKKEASWSTPSDILKSPELADMDDSGSIKGWEAVLLALALSFDTVGAGVSAAFLNIPPLFTSIAIGFMTSFLLFGGMKIGGRVGRSEWMDKASVLPAILLILIGIFKLV</sequence>
<feature type="transmembrane region" description="Helical" evidence="5">
    <location>
        <begin position="154"/>
        <end position="171"/>
    </location>
</feature>
<dbReference type="PANTHER" id="PTHR35529:SF2">
    <property type="entry name" value="SPORULATION PROTEIN YTAF-RELATED"/>
    <property type="match status" value="1"/>
</dbReference>
<dbReference type="RefSeq" id="WP_386057979.1">
    <property type="nucleotide sequence ID" value="NZ_JBHTKL010000001.1"/>
</dbReference>
<evidence type="ECO:0000256" key="1">
    <source>
        <dbReference type="ARBA" id="ARBA00022475"/>
    </source>
</evidence>
<proteinExistence type="predicted"/>
<dbReference type="Pfam" id="PF02659">
    <property type="entry name" value="Mntp"/>
    <property type="match status" value="2"/>
</dbReference>
<accession>A0ABW3L1D1</accession>